<reference evidence="2 3" key="1">
    <citation type="journal article" date="2015" name="Genome Announc.">
        <title>Draft Genome Sequence of Clostridium tyrobutyricum Strain DIVETGP, Isolated from Cow's Milk for Grana Padano Production.</title>
        <authorList>
            <person name="Soggiu A."/>
            <person name="Piras C."/>
            <person name="Gaiarsa S."/>
            <person name="Sassera D."/>
            <person name="Roncada P."/>
            <person name="Bendixen E."/>
            <person name="Brasca M."/>
            <person name="Bonizzi L."/>
        </authorList>
    </citation>
    <scope>NUCLEOTIDE SEQUENCE [LARGE SCALE GENOMIC DNA]</scope>
    <source>
        <strain evidence="2 3">DIVETGP</strain>
    </source>
</reference>
<keyword evidence="2" id="KW-0378">Hydrolase</keyword>
<accession>W6NB62</accession>
<evidence type="ECO:0000256" key="1">
    <source>
        <dbReference type="SAM" id="SignalP"/>
    </source>
</evidence>
<dbReference type="Pfam" id="PF16800">
    <property type="entry name" value="Endopep_inhib"/>
    <property type="match status" value="1"/>
</dbReference>
<sequence>MKKGIIVFTLSFLLAGTSSLVRADTNYSVNRIYGTNRYETSVSVAGNFSSQKLQSIIIASGDDFPDALTGSILSKKVNAPILLVGKNADSITYCTNFIKNKLDLNGTIYILGGKFSVSGNFEKQLNSIGYKNIKRLGGSNRFDTNGTIINSLNLEKKTPVFIVNGFGFPDALSISSVSASKGYPIIMSNSSKLPEEAKKLLNNIQPDKVFVIGGTGSINSNVINDLKKIVPTLKDSSVTRIGGENRYETSLNICRYFKLSSDSAFIASGTNFPDALSGSALAAKMNAPIILTDGYDIAKQKQYLDQTDYKKLTLLGGTGSISSDVENILEDKQIISDADAKSLLVNGDNAFKKILTINVDGNSYIDISGISYAPLKENLNNYNSINDYLNKNYNLNKYYTDSYVNGLVNFVFQKSNDKIYMRYGNPESVVSVDNSQIVSKKYDENKAYITIKENKSYLNAVLIYDGNRWLIDSFNNWGIK</sequence>
<dbReference type="PANTHER" id="PTHR30032:SF8">
    <property type="entry name" value="GERMINATION-SPECIFIC N-ACETYLMURAMOYL-L-ALANINE AMIDASE"/>
    <property type="match status" value="1"/>
</dbReference>
<dbReference type="InterPro" id="IPR007253">
    <property type="entry name" value="Cell_wall-bd_2"/>
</dbReference>
<dbReference type="InterPro" id="IPR031841">
    <property type="entry name" value="Endopep_inhib"/>
</dbReference>
<gene>
    <name evidence="2" type="ORF">CTDIVETGP_2844</name>
</gene>
<dbReference type="EMBL" id="CBXI010000044">
    <property type="protein sequence ID" value="CDL92774.1"/>
    <property type="molecule type" value="Genomic_DNA"/>
</dbReference>
<keyword evidence="1" id="KW-0732">Signal</keyword>
<keyword evidence="3" id="KW-1185">Reference proteome</keyword>
<dbReference type="Gene3D" id="3.40.50.12090">
    <property type="match status" value="3"/>
</dbReference>
<evidence type="ECO:0000313" key="2">
    <source>
        <dbReference type="EMBL" id="CDL92774.1"/>
    </source>
</evidence>
<feature type="chain" id="PRO_5004881112" evidence="1">
    <location>
        <begin position="24"/>
        <end position="480"/>
    </location>
</feature>
<dbReference type="Pfam" id="PF04122">
    <property type="entry name" value="CW_binding_2"/>
    <property type="match status" value="3"/>
</dbReference>
<protein>
    <submittedName>
        <fullName evidence="2">N-acetylmuramoyl-L-alanine amidase</fullName>
        <ecNumber evidence="2">3.5.1.28</ecNumber>
    </submittedName>
</protein>
<dbReference type="GeneID" id="29420534"/>
<dbReference type="OrthoDB" id="1935856at2"/>
<comment type="caution">
    <text evidence="2">The sequence shown here is derived from an EMBL/GenBank/DDBJ whole genome shotgun (WGS) entry which is preliminary data.</text>
</comment>
<evidence type="ECO:0000313" key="3">
    <source>
        <dbReference type="Proteomes" id="UP000019482"/>
    </source>
</evidence>
<dbReference type="Proteomes" id="UP000019482">
    <property type="component" value="Unassembled WGS sequence"/>
</dbReference>
<dbReference type="GO" id="GO:0008745">
    <property type="term" value="F:N-acetylmuramoyl-L-alanine amidase activity"/>
    <property type="evidence" value="ECO:0007669"/>
    <property type="project" value="UniProtKB-EC"/>
</dbReference>
<dbReference type="AlphaFoldDB" id="W6NB62"/>
<name>W6NB62_CLOTY</name>
<dbReference type="InterPro" id="IPR051922">
    <property type="entry name" value="Bact_Sporulation_Assoc"/>
</dbReference>
<feature type="signal peptide" evidence="1">
    <location>
        <begin position="1"/>
        <end position="23"/>
    </location>
</feature>
<organism evidence="2 3">
    <name type="scientific">Clostridium tyrobutyricum DIVETGP</name>
    <dbReference type="NCBI Taxonomy" id="1408889"/>
    <lineage>
        <taxon>Bacteria</taxon>
        <taxon>Bacillati</taxon>
        <taxon>Bacillota</taxon>
        <taxon>Clostridia</taxon>
        <taxon>Eubacteriales</taxon>
        <taxon>Clostridiaceae</taxon>
        <taxon>Clostridium</taxon>
    </lineage>
</organism>
<proteinExistence type="predicted"/>
<dbReference type="PANTHER" id="PTHR30032">
    <property type="entry name" value="N-ACETYLMURAMOYL-L-ALANINE AMIDASE-RELATED"/>
    <property type="match status" value="1"/>
</dbReference>
<dbReference type="RefSeq" id="WP_017894520.1">
    <property type="nucleotide sequence ID" value="NZ_CBXI010000044.1"/>
</dbReference>
<dbReference type="EC" id="3.5.1.28" evidence="2"/>